<accession>A0ABU0KR43</accession>
<protein>
    <submittedName>
        <fullName evidence="2">Uncharacterized protein</fullName>
    </submittedName>
</protein>
<keyword evidence="3" id="KW-1185">Reference proteome</keyword>
<reference evidence="2 3" key="1">
    <citation type="submission" date="2023-07" db="EMBL/GenBank/DDBJ databases">
        <title>Genomic Encyclopedia of Type Strains, Phase IV (KMG-IV): sequencing the most valuable type-strain genomes for metagenomic binning, comparative biology and taxonomic classification.</title>
        <authorList>
            <person name="Goeker M."/>
        </authorList>
    </citation>
    <scope>NUCLEOTIDE SEQUENCE [LARGE SCALE GENOMIC DNA]</scope>
    <source>
        <strain evidence="2 3">DSM 40573</strain>
    </source>
</reference>
<feature type="region of interest" description="Disordered" evidence="1">
    <location>
        <begin position="57"/>
        <end position="76"/>
    </location>
</feature>
<sequence>MAPDLRSPWTGDKPVPMEGDIGTMNEPMIAERTSESRRRLTPLAAIDPRDAARTAARLKNSDGRYPAKPVTFDSAL</sequence>
<organism evidence="2 3">
    <name type="scientific">Streptomyces thermodiastaticus</name>
    <dbReference type="NCBI Taxonomy" id="44061"/>
    <lineage>
        <taxon>Bacteria</taxon>
        <taxon>Bacillati</taxon>
        <taxon>Actinomycetota</taxon>
        <taxon>Actinomycetes</taxon>
        <taxon>Kitasatosporales</taxon>
        <taxon>Streptomycetaceae</taxon>
        <taxon>Streptomyces</taxon>
    </lineage>
</organism>
<evidence type="ECO:0000256" key="1">
    <source>
        <dbReference type="SAM" id="MobiDB-lite"/>
    </source>
</evidence>
<name>A0ABU0KR43_9ACTN</name>
<comment type="caution">
    <text evidence="2">The sequence shown here is derived from an EMBL/GenBank/DDBJ whole genome shotgun (WGS) entry which is preliminary data.</text>
</comment>
<dbReference type="EMBL" id="JAUSWC010000028">
    <property type="protein sequence ID" value="MDQ0491065.1"/>
    <property type="molecule type" value="Genomic_DNA"/>
</dbReference>
<feature type="region of interest" description="Disordered" evidence="1">
    <location>
        <begin position="1"/>
        <end position="26"/>
    </location>
</feature>
<evidence type="ECO:0000313" key="3">
    <source>
        <dbReference type="Proteomes" id="UP001236795"/>
    </source>
</evidence>
<proteinExistence type="predicted"/>
<gene>
    <name evidence="2" type="ORF">QO019_005950</name>
</gene>
<dbReference type="Proteomes" id="UP001236795">
    <property type="component" value="Unassembled WGS sequence"/>
</dbReference>
<evidence type="ECO:0000313" key="2">
    <source>
        <dbReference type="EMBL" id="MDQ0491065.1"/>
    </source>
</evidence>